<evidence type="ECO:0000313" key="1">
    <source>
        <dbReference type="EMBL" id="KAG6965486.1"/>
    </source>
</evidence>
<dbReference type="Proteomes" id="UP000709295">
    <property type="component" value="Unassembled WGS sequence"/>
</dbReference>
<dbReference type="EMBL" id="JAENGY010000336">
    <property type="protein sequence ID" value="KAG6965486.1"/>
    <property type="molecule type" value="Genomic_DNA"/>
</dbReference>
<reference evidence="1" key="1">
    <citation type="submission" date="2021-01" db="EMBL/GenBank/DDBJ databases">
        <title>Phytophthora aleatoria, a newly-described species from Pinus radiata is distinct from Phytophthora cactorum isolates based on comparative genomics.</title>
        <authorList>
            <person name="Mcdougal R."/>
            <person name="Panda P."/>
            <person name="Williams N."/>
            <person name="Studholme D.J."/>
        </authorList>
    </citation>
    <scope>NUCLEOTIDE SEQUENCE</scope>
    <source>
        <strain evidence="1">NZFS 4037</strain>
    </source>
</reference>
<gene>
    <name evidence="1" type="ORF">JG688_00007170</name>
</gene>
<sequence>MKFDLHTDRAKNLPKKYRGDEEVQEKNLKTVKAFQGDVRTNPKKGWRSLEDTGRIHTHVARFVENDAKGKRYHSLAAVFGPDSESERARFDIEPTSFIPQLLELINAPKTRTTYVASQIAQSTSTHFYTRPRTSRNSNLLKWHGASRIKSKRLSKYYKRVMRFEDKYRADIEECELIDDEKRCEVGDGEDDILVLRQDMLVRPQHIFDTTFWYADKYYDKTFSYDDNS</sequence>
<name>A0A8J5MGJ5_9STRA</name>
<organism evidence="1 2">
    <name type="scientific">Phytophthora aleatoria</name>
    <dbReference type="NCBI Taxonomy" id="2496075"/>
    <lineage>
        <taxon>Eukaryota</taxon>
        <taxon>Sar</taxon>
        <taxon>Stramenopiles</taxon>
        <taxon>Oomycota</taxon>
        <taxon>Peronosporomycetes</taxon>
        <taxon>Peronosporales</taxon>
        <taxon>Peronosporaceae</taxon>
        <taxon>Phytophthora</taxon>
    </lineage>
</organism>
<dbReference type="AlphaFoldDB" id="A0A8J5MGJ5"/>
<keyword evidence="2" id="KW-1185">Reference proteome</keyword>
<evidence type="ECO:0000313" key="2">
    <source>
        <dbReference type="Proteomes" id="UP000709295"/>
    </source>
</evidence>
<comment type="caution">
    <text evidence="1">The sequence shown here is derived from an EMBL/GenBank/DDBJ whole genome shotgun (WGS) entry which is preliminary data.</text>
</comment>
<protein>
    <submittedName>
        <fullName evidence="1">Uncharacterized protein</fullName>
    </submittedName>
</protein>
<proteinExistence type="predicted"/>
<accession>A0A8J5MGJ5</accession>